<dbReference type="EMBL" id="CP058214">
    <property type="protein sequence ID" value="QPC42365.1"/>
    <property type="molecule type" value="Genomic_DNA"/>
</dbReference>
<evidence type="ECO:0000313" key="2">
    <source>
        <dbReference type="Proteomes" id="UP000593594"/>
    </source>
</evidence>
<gene>
    <name evidence="1" type="ORF">HW532_06400</name>
</gene>
<dbReference type="RefSeq" id="WP_213163599.1">
    <property type="nucleotide sequence ID" value="NZ_CP058214.1"/>
</dbReference>
<dbReference type="KEGG" id="kmn:HW532_06400"/>
<organism evidence="1 2">
    <name type="scientific">Kaustia mangrovi</name>
    <dbReference type="NCBI Taxonomy" id="2593653"/>
    <lineage>
        <taxon>Bacteria</taxon>
        <taxon>Pseudomonadati</taxon>
        <taxon>Pseudomonadota</taxon>
        <taxon>Alphaproteobacteria</taxon>
        <taxon>Hyphomicrobiales</taxon>
        <taxon>Parvibaculaceae</taxon>
        <taxon>Kaustia</taxon>
    </lineage>
</organism>
<reference evidence="1 2" key="1">
    <citation type="submission" date="2020-06" db="EMBL/GenBank/DDBJ databases">
        <title>Genome sequence of 2 isolates from Red Sea Mangroves.</title>
        <authorList>
            <person name="Sefrji F."/>
            <person name="Michoud G."/>
            <person name="Merlino G."/>
            <person name="Daffonchio D."/>
        </authorList>
    </citation>
    <scope>NUCLEOTIDE SEQUENCE [LARGE SCALE GENOMIC DNA]</scope>
    <source>
        <strain evidence="1 2">R1DC25</strain>
    </source>
</reference>
<dbReference type="SUPFAM" id="SSF55961">
    <property type="entry name" value="Bet v1-like"/>
    <property type="match status" value="1"/>
</dbReference>
<dbReference type="AlphaFoldDB" id="A0A7S8C2W6"/>
<evidence type="ECO:0000313" key="1">
    <source>
        <dbReference type="EMBL" id="QPC42365.1"/>
    </source>
</evidence>
<keyword evidence="2" id="KW-1185">Reference proteome</keyword>
<proteinExistence type="predicted"/>
<dbReference type="Proteomes" id="UP000593594">
    <property type="component" value="Chromosome"/>
</dbReference>
<protein>
    <submittedName>
        <fullName evidence="1">SRPBCC family protein</fullName>
    </submittedName>
</protein>
<name>A0A7S8C2W6_9HYPH</name>
<accession>A0A7S8C2W6</accession>
<sequence length="148" mass="16507">MRTEFSHEIRIDVPVDEALPLFTPKGEEQWVPGWRPDYLAPPSGETCEEMVFRTGHGDGVTLWTCLKWRPDERHARYLRVTPGAHVGFVDVTCRPDGRSATAVRVSYSYVALSPAGQAHIDAMSPASFAATIGEWAELIDGARKRPDR</sequence>